<dbReference type="PANTHER" id="PTHR35024:SF4">
    <property type="entry name" value="POLYMER-FORMING CYTOSKELETAL PROTEIN"/>
    <property type="match status" value="1"/>
</dbReference>
<dbReference type="RefSeq" id="WP_202859460.1">
    <property type="nucleotide sequence ID" value="NZ_JAEUGD010000067.1"/>
</dbReference>
<keyword evidence="3" id="KW-1185">Reference proteome</keyword>
<comment type="similarity">
    <text evidence="1">Belongs to the bactofilin family.</text>
</comment>
<dbReference type="Proteomes" id="UP000614216">
    <property type="component" value="Unassembled WGS sequence"/>
</dbReference>
<dbReference type="Pfam" id="PF04519">
    <property type="entry name" value="Bactofilin"/>
    <property type="match status" value="1"/>
</dbReference>
<evidence type="ECO:0000256" key="1">
    <source>
        <dbReference type="ARBA" id="ARBA00044755"/>
    </source>
</evidence>
<evidence type="ECO:0000313" key="2">
    <source>
        <dbReference type="EMBL" id="MBL6449929.1"/>
    </source>
</evidence>
<organism evidence="2 3">
    <name type="scientific">Fulvivirga marina</name>
    <dbReference type="NCBI Taxonomy" id="2494733"/>
    <lineage>
        <taxon>Bacteria</taxon>
        <taxon>Pseudomonadati</taxon>
        <taxon>Bacteroidota</taxon>
        <taxon>Cytophagia</taxon>
        <taxon>Cytophagales</taxon>
        <taxon>Fulvivirgaceae</taxon>
        <taxon>Fulvivirga</taxon>
    </lineage>
</organism>
<sequence length="143" mass="14917">MFSSKESHKVAEQISNSSNIIGKGTLLQGNIETFGNIRIEGKIVGNIKTKSKVALGQSSHVEGNILAQNAEVEGELKGNIEITDTLILKPTAVIHGDIIASKLIVESGAAFNGGCKMGVSVKEIKIGENGAAKTFKTEGAKAV</sequence>
<dbReference type="AlphaFoldDB" id="A0A937KEU1"/>
<accession>A0A937KEU1</accession>
<name>A0A937KEU1_9BACT</name>
<evidence type="ECO:0000313" key="3">
    <source>
        <dbReference type="Proteomes" id="UP000614216"/>
    </source>
</evidence>
<dbReference type="PANTHER" id="PTHR35024">
    <property type="entry name" value="HYPOTHETICAL CYTOSOLIC PROTEIN"/>
    <property type="match status" value="1"/>
</dbReference>
<comment type="caution">
    <text evidence="2">The sequence shown here is derived from an EMBL/GenBank/DDBJ whole genome shotgun (WGS) entry which is preliminary data.</text>
</comment>
<dbReference type="InterPro" id="IPR007607">
    <property type="entry name" value="BacA/B"/>
</dbReference>
<gene>
    <name evidence="2" type="ORF">JMN32_26690</name>
</gene>
<dbReference type="EMBL" id="JAEUGD010000067">
    <property type="protein sequence ID" value="MBL6449929.1"/>
    <property type="molecule type" value="Genomic_DNA"/>
</dbReference>
<protein>
    <submittedName>
        <fullName evidence="2">Polymer-forming cytoskeletal protein</fullName>
    </submittedName>
</protein>
<reference evidence="2" key="1">
    <citation type="submission" date="2021-01" db="EMBL/GenBank/DDBJ databases">
        <title>Fulvivirga kasyanovii gen. nov., sp nov., a novel member of the phylum Bacteroidetes isolated from seawater in a mussel farm.</title>
        <authorList>
            <person name="Zhao L.-H."/>
            <person name="Wang Z.-J."/>
        </authorList>
    </citation>
    <scope>NUCLEOTIDE SEQUENCE</scope>
    <source>
        <strain evidence="2">29W222</strain>
    </source>
</reference>
<proteinExistence type="inferred from homology"/>